<protein>
    <submittedName>
        <fullName evidence="1">Uncharacterized protein</fullName>
    </submittedName>
</protein>
<dbReference type="OMA" id="PQGTHAK"/>
<keyword evidence="2" id="KW-1185">Reference proteome</keyword>
<proteinExistence type="predicted"/>
<reference evidence="2" key="1">
    <citation type="journal article" date="2017" name="Nat. Microbiol.">
        <title>Global analysis of biosynthetic gene clusters reveals vast potential of secondary metabolite production in Penicillium species.</title>
        <authorList>
            <person name="Nielsen J.C."/>
            <person name="Grijseels S."/>
            <person name="Prigent S."/>
            <person name="Ji B."/>
            <person name="Dainat J."/>
            <person name="Nielsen K.F."/>
            <person name="Frisvad J.C."/>
            <person name="Workman M."/>
            <person name="Nielsen J."/>
        </authorList>
    </citation>
    <scope>NUCLEOTIDE SEQUENCE [LARGE SCALE GENOMIC DNA]</scope>
    <source>
        <strain evidence="2">IBT 13039</strain>
    </source>
</reference>
<accession>A0A1V6WWC3</accession>
<sequence>MKQIKDFFTKTRKNFDIAKKFGGTFTPGSRILPSQTNKNDADYQLRLDAGELIDNRYLNIVLQVNSQAKNTGLREWLKKQPRGTHAKLASARFDKLAEDQDAEAERIMNELQEAARKNL</sequence>
<dbReference type="EMBL" id="MOOB01000178">
    <property type="protein sequence ID" value="OQE67172.1"/>
    <property type="molecule type" value="Genomic_DNA"/>
</dbReference>
<gene>
    <name evidence="1" type="ORF">PENNAL_c0178G01100</name>
</gene>
<dbReference type="STRING" id="60175.A0A1V6WWC3"/>
<organism evidence="1 2">
    <name type="scientific">Penicillium nalgiovense</name>
    <dbReference type="NCBI Taxonomy" id="60175"/>
    <lineage>
        <taxon>Eukaryota</taxon>
        <taxon>Fungi</taxon>
        <taxon>Dikarya</taxon>
        <taxon>Ascomycota</taxon>
        <taxon>Pezizomycotina</taxon>
        <taxon>Eurotiomycetes</taxon>
        <taxon>Eurotiomycetidae</taxon>
        <taxon>Eurotiales</taxon>
        <taxon>Aspergillaceae</taxon>
        <taxon>Penicillium</taxon>
    </lineage>
</organism>
<name>A0A1V6WWC3_PENNA</name>
<evidence type="ECO:0000313" key="2">
    <source>
        <dbReference type="Proteomes" id="UP000191691"/>
    </source>
</evidence>
<dbReference type="AlphaFoldDB" id="A0A1V6WWC3"/>
<evidence type="ECO:0000313" key="1">
    <source>
        <dbReference type="EMBL" id="OQE67172.1"/>
    </source>
</evidence>
<dbReference type="Proteomes" id="UP000191691">
    <property type="component" value="Unassembled WGS sequence"/>
</dbReference>
<comment type="caution">
    <text evidence="1">The sequence shown here is derived from an EMBL/GenBank/DDBJ whole genome shotgun (WGS) entry which is preliminary data.</text>
</comment>